<keyword evidence="2" id="KW-0378">Hydrolase</keyword>
<dbReference type="Pfam" id="PF00795">
    <property type="entry name" value="CN_hydrolase"/>
    <property type="match status" value="1"/>
</dbReference>
<feature type="domain" description="CN hydrolase" evidence="1">
    <location>
        <begin position="7"/>
        <end position="236"/>
    </location>
</feature>
<dbReference type="GO" id="GO:0016787">
    <property type="term" value="F:hydrolase activity"/>
    <property type="evidence" value="ECO:0007669"/>
    <property type="project" value="UniProtKB-KW"/>
</dbReference>
<dbReference type="PANTHER" id="PTHR23088:SF50">
    <property type="entry name" value="HYDROLASE YHCX"/>
    <property type="match status" value="1"/>
</dbReference>
<organism evidence="2">
    <name type="scientific">Archaeoglobus fulgidus</name>
    <dbReference type="NCBI Taxonomy" id="2234"/>
    <lineage>
        <taxon>Archaea</taxon>
        <taxon>Methanobacteriati</taxon>
        <taxon>Methanobacteriota</taxon>
        <taxon>Archaeoglobi</taxon>
        <taxon>Archaeoglobales</taxon>
        <taxon>Archaeoglobaceae</taxon>
        <taxon>Archaeoglobus</taxon>
    </lineage>
</organism>
<protein>
    <submittedName>
        <fullName evidence="2">Carbon-nitrogen family hydrolase</fullName>
    </submittedName>
</protein>
<proteinExistence type="predicted"/>
<dbReference type="EMBL" id="DTLB01000001">
    <property type="protein sequence ID" value="HFW31329.1"/>
    <property type="molecule type" value="Genomic_DNA"/>
</dbReference>
<accession>A0A7C3RKW1</accession>
<dbReference type="InterPro" id="IPR003010">
    <property type="entry name" value="C-N_Hydrolase"/>
</dbReference>
<comment type="caution">
    <text evidence="2">The sequence shown here is derived from an EMBL/GenBank/DDBJ whole genome shotgun (WGS) entry which is preliminary data.</text>
</comment>
<dbReference type="PANTHER" id="PTHR23088">
    <property type="entry name" value="NITRILASE-RELATED"/>
    <property type="match status" value="1"/>
</dbReference>
<name>A0A7C3RKW1_ARCFL</name>
<dbReference type="Gene3D" id="3.60.110.10">
    <property type="entry name" value="Carbon-nitrogen hydrolase"/>
    <property type="match status" value="1"/>
</dbReference>
<reference evidence="2" key="1">
    <citation type="journal article" date="2020" name="mSystems">
        <title>Genome- and Community-Level Interaction Insights into Carbon Utilization and Element Cycling Functions of Hydrothermarchaeota in Hydrothermal Sediment.</title>
        <authorList>
            <person name="Zhou Z."/>
            <person name="Liu Y."/>
            <person name="Xu W."/>
            <person name="Pan J."/>
            <person name="Luo Z.H."/>
            <person name="Li M."/>
        </authorList>
    </citation>
    <scope>NUCLEOTIDE SEQUENCE [LARGE SCALE GENOMIC DNA]</scope>
    <source>
        <strain evidence="2">SpSt-87</strain>
    </source>
</reference>
<sequence length="257" mass="29598">MSISDKIRVTLAQQRILPDREVNIMKGLSLIKRALQVKANIVILPEVFNTGFYRHNYESVEPLEDELSLLLKISEQKDIMIIAGVAEREGDDLYNSAVIIYRGEITGKYRKTHLFPLTDEKKYFKAGDRLEVFETPFGRIGILICYEVRFPELSRKLVKMGAEIIVIPAEFPKERIDHWRVLLQARAIENQVYVAGVNCVEGDLDYGGHSMLVDPAGTVLVEASEYQEVMMSDIRLEDVYEVREKYPFLKDLREELL</sequence>
<dbReference type="AlphaFoldDB" id="A0A7C3RKW1"/>
<dbReference type="CDD" id="cd07583">
    <property type="entry name" value="nitrilase_5"/>
    <property type="match status" value="1"/>
</dbReference>
<dbReference type="InterPro" id="IPR036526">
    <property type="entry name" value="C-N_Hydrolase_sf"/>
</dbReference>
<evidence type="ECO:0000313" key="2">
    <source>
        <dbReference type="EMBL" id="HFW31329.1"/>
    </source>
</evidence>
<evidence type="ECO:0000259" key="1">
    <source>
        <dbReference type="PROSITE" id="PS50263"/>
    </source>
</evidence>
<dbReference type="PROSITE" id="PS50263">
    <property type="entry name" value="CN_HYDROLASE"/>
    <property type="match status" value="1"/>
</dbReference>
<dbReference type="SUPFAM" id="SSF56317">
    <property type="entry name" value="Carbon-nitrogen hydrolase"/>
    <property type="match status" value="1"/>
</dbReference>
<gene>
    <name evidence="2" type="ORF">ENW66_00025</name>
</gene>